<dbReference type="PANTHER" id="PTHR33525">
    <property type="match status" value="1"/>
</dbReference>
<comment type="caution">
    <text evidence="2">The sequence shown here is derived from an EMBL/GenBank/DDBJ whole genome shotgun (WGS) entry which is preliminary data.</text>
</comment>
<gene>
    <name evidence="2" type="ORF">HX798_28385</name>
</gene>
<dbReference type="AlphaFoldDB" id="A0A7Y7ZFR4"/>
<protein>
    <submittedName>
        <fullName evidence="2">HDOD domain-containing protein</fullName>
    </submittedName>
</protein>
<reference evidence="2 3" key="1">
    <citation type="submission" date="2020-04" db="EMBL/GenBank/DDBJ databases">
        <title>Molecular characterization of pseudomonads from Agaricus bisporus reveal novel blotch 2 pathogens in Western Europe.</title>
        <authorList>
            <person name="Taparia T."/>
            <person name="Krijger M."/>
            <person name="Haynes E."/>
            <person name="Elpinstone J.G."/>
            <person name="Noble R."/>
            <person name="Van Der Wolf J."/>
        </authorList>
    </citation>
    <scope>NUCLEOTIDE SEQUENCE [LARGE SCALE GENOMIC DNA]</scope>
    <source>
        <strain evidence="2 3">P7765</strain>
    </source>
</reference>
<accession>A0A7Y7ZFR4</accession>
<dbReference type="InterPro" id="IPR013976">
    <property type="entry name" value="HDOD"/>
</dbReference>
<dbReference type="PROSITE" id="PS51833">
    <property type="entry name" value="HDOD"/>
    <property type="match status" value="1"/>
</dbReference>
<dbReference type="InterPro" id="IPR052340">
    <property type="entry name" value="RNase_Y/CdgJ"/>
</dbReference>
<dbReference type="Proteomes" id="UP000542695">
    <property type="component" value="Unassembled WGS sequence"/>
</dbReference>
<organism evidence="2 3">
    <name type="scientific">Pseudomonas putida</name>
    <name type="common">Arthrobacter siderocapsulatus</name>
    <dbReference type="NCBI Taxonomy" id="303"/>
    <lineage>
        <taxon>Bacteria</taxon>
        <taxon>Pseudomonadati</taxon>
        <taxon>Pseudomonadota</taxon>
        <taxon>Gammaproteobacteria</taxon>
        <taxon>Pseudomonadales</taxon>
        <taxon>Pseudomonadaceae</taxon>
        <taxon>Pseudomonas</taxon>
    </lineage>
</organism>
<evidence type="ECO:0000313" key="3">
    <source>
        <dbReference type="Proteomes" id="UP000542695"/>
    </source>
</evidence>
<dbReference type="EMBL" id="JACARV010000127">
    <property type="protein sequence ID" value="NWC84172.1"/>
    <property type="molecule type" value="Genomic_DNA"/>
</dbReference>
<evidence type="ECO:0000259" key="1">
    <source>
        <dbReference type="PROSITE" id="PS51833"/>
    </source>
</evidence>
<dbReference type="Pfam" id="PF08668">
    <property type="entry name" value="HDOD"/>
    <property type="match status" value="1"/>
</dbReference>
<dbReference type="PANTHER" id="PTHR33525:SF3">
    <property type="entry name" value="RIBONUCLEASE Y"/>
    <property type="match status" value="1"/>
</dbReference>
<sequence length="293" mass="31842">MSRKHNFTPVGKGEAAVTDRKMSLDDISEQTLRALLEAIEGDEIALPTLPEVALRVREEAESPDVSIAKLASVIGTDTALTARILKVANSPLLRSGWMINDLQSAIARLGVVYTSNLAVGLAMEQMFKSKSKTVDEKLREIWRQSLLTAGLCHLICRKRSDLKADQAILAGLVHMLGVLPILTYADAQDLELSPGDLEHVITHAHPVIGQKILAEWNFPSQLTNVPCGYADLTRKTEHLEYVDVVQAACILSAPAGSEPFGDVDWNDVPSLEALGLKRGEAALYLEEAALLFG</sequence>
<proteinExistence type="predicted"/>
<dbReference type="RefSeq" id="WP_177011334.1">
    <property type="nucleotide sequence ID" value="NZ_JACARV010000127.1"/>
</dbReference>
<dbReference type="SUPFAM" id="SSF109604">
    <property type="entry name" value="HD-domain/PDEase-like"/>
    <property type="match status" value="1"/>
</dbReference>
<evidence type="ECO:0000313" key="2">
    <source>
        <dbReference type="EMBL" id="NWC84172.1"/>
    </source>
</evidence>
<name>A0A7Y7ZFR4_PSEPU</name>
<feature type="domain" description="HDOD" evidence="1">
    <location>
        <begin position="46"/>
        <end position="232"/>
    </location>
</feature>
<dbReference type="Gene3D" id="1.10.3210.10">
    <property type="entry name" value="Hypothetical protein af1432"/>
    <property type="match status" value="1"/>
</dbReference>